<evidence type="ECO:0000259" key="3">
    <source>
        <dbReference type="Pfam" id="PF09718"/>
    </source>
</evidence>
<feature type="domain" description="Bacteriophage tail tape measure C-terminal" evidence="3">
    <location>
        <begin position="705"/>
        <end position="779"/>
    </location>
</feature>
<dbReference type="Pfam" id="PF09718">
    <property type="entry name" value="Tape_meas_lam_C"/>
    <property type="match status" value="1"/>
</dbReference>
<protein>
    <submittedName>
        <fullName evidence="4">Phage tail tape measure protein</fullName>
    </submittedName>
</protein>
<name>A0ABD4SU61_9NEIS</name>
<sequence length="935" mass="99970">MTDEIAKGVVAVEVDATGVEAGINRAVRSIDTLGANASRSGDQAAAGIQKIGTGGDAAARRVEMSTKSIVSQIQRVTAEMESGGRNTRQYFEALASQRGLDANVLKPYLEQLDKVSASHVRTGLSAKEMSFALRGVPAQFTDIAVSLASGQQPLTVMLQQGGQLKDMFGGIGPAAKALGGYMVGLINPLTLTAGAVAAVSYAYYKGSEEQDAYIKALVNTNHAIGLSSSQMAMMAARMGDVSGTTAAAAESIAALAAAGVTSTAGIEKFATATSDAYKFLGKSVDDTAKAFAGLEKDPLKAAVKLDEAEKFLTASVYDQIKALQQQGRAAEAASVAQNAYADKLAERTAEMKANLGLIERGWQGITSAVKQAGDAMLAIGRQQTVAEQLAAKRSELAKLESGNRGPQGGRFGKPGESEANLRLQIEALESDLRRSATDARRDAEKEKQRREGIALRTAYDEWASANKTRKQQQSAELAEQKKFLDRKIINEEQYQRNVALINDKYKETAKKPKAYQDDEATKMLLGLSEKAASLRAQLAMPGDLTESARKLVEFNQQMDELHRKSVLTGAQKSLLSRENEIREGLKINAGLEEEIRKKTAIAKLNDETRRIADQLASQRDANNRGYERELDAVGRGDKYLAELQKITAIEDKIEEIKRNFRESEGFQFMTEEQKRLQLDRFNALGEAMVEDFRSHAASMDIANMDWTNGATKALENYTDAARNASDSTRDLFTNAFQGMEDSISEFVRTGKLSFADLTDSIIRDLIRMQVKASITGPLASIIGGLFGSSGGDSASAIANSLPGLGGSYDIPGFKLATGGHVVGPGSGTSDSIPAWLSNGEYVIKADTVSKYGKGFFDRLNAGHFATGGLVGSSKAATSAPAQPVAVSVEVVNQTSQPVSAQAGPVKFDGEKYVQQVILSDIRRGGPISRALGSRT</sequence>
<dbReference type="Pfam" id="PF06791">
    <property type="entry name" value="TMP_2"/>
    <property type="match status" value="1"/>
</dbReference>
<evidence type="ECO:0000259" key="2">
    <source>
        <dbReference type="Pfam" id="PF06791"/>
    </source>
</evidence>
<feature type="region of interest" description="Disordered" evidence="1">
    <location>
        <begin position="397"/>
        <end position="418"/>
    </location>
</feature>
<dbReference type="Proteomes" id="UP001200247">
    <property type="component" value="Unassembled WGS sequence"/>
</dbReference>
<evidence type="ECO:0000313" key="5">
    <source>
        <dbReference type="Proteomes" id="UP001200247"/>
    </source>
</evidence>
<dbReference type="InterPro" id="IPR009628">
    <property type="entry name" value="Phage_tape_measure_N"/>
</dbReference>
<feature type="domain" description="Bacteriophage tail tape measure N-terminal" evidence="2">
    <location>
        <begin position="121"/>
        <end position="321"/>
    </location>
</feature>
<reference evidence="4 5" key="1">
    <citation type="submission" date="2021-10" db="EMBL/GenBank/DDBJ databases">
        <title>Whole-genome sequencing analysis of Laribacter hongkongensis: virulence gene profiles, carbohydrate-active enzyme prediction, and antimicrobial resistance characterization.</title>
        <authorList>
            <person name="Yuan P."/>
            <person name="Zhan Y."/>
            <person name="Chen D."/>
        </authorList>
    </citation>
    <scope>NUCLEOTIDE SEQUENCE [LARGE SCALE GENOMIC DNA]</scope>
    <source>
        <strain evidence="4 5">W67</strain>
    </source>
</reference>
<proteinExistence type="predicted"/>
<organism evidence="4 5">
    <name type="scientific">Laribacter hongkongensis</name>
    <dbReference type="NCBI Taxonomy" id="168471"/>
    <lineage>
        <taxon>Bacteria</taxon>
        <taxon>Pseudomonadati</taxon>
        <taxon>Pseudomonadota</taxon>
        <taxon>Betaproteobacteria</taxon>
        <taxon>Neisseriales</taxon>
        <taxon>Aquaspirillaceae</taxon>
        <taxon>Laribacter</taxon>
    </lineage>
</organism>
<dbReference type="Pfam" id="PF24622">
    <property type="entry name" value="TMP_4"/>
    <property type="match status" value="1"/>
</dbReference>
<dbReference type="EMBL" id="JAJAXM010000051">
    <property type="protein sequence ID" value="MCG9027336.1"/>
    <property type="molecule type" value="Genomic_DNA"/>
</dbReference>
<gene>
    <name evidence="4" type="ORF">LH440_15830</name>
</gene>
<evidence type="ECO:0000256" key="1">
    <source>
        <dbReference type="SAM" id="MobiDB-lite"/>
    </source>
</evidence>
<dbReference type="AlphaFoldDB" id="A0ABD4SU61"/>
<comment type="caution">
    <text evidence="4">The sequence shown here is derived from an EMBL/GenBank/DDBJ whole genome shotgun (WGS) entry which is preliminary data.</text>
</comment>
<dbReference type="InterPro" id="IPR006431">
    <property type="entry name" value="Phage_tape_meas_C"/>
</dbReference>
<dbReference type="NCBIfam" id="TIGR01541">
    <property type="entry name" value="tape_meas_lam_C"/>
    <property type="match status" value="1"/>
</dbReference>
<evidence type="ECO:0000313" key="4">
    <source>
        <dbReference type="EMBL" id="MCG9027336.1"/>
    </source>
</evidence>
<dbReference type="RefSeq" id="WP_239894627.1">
    <property type="nucleotide sequence ID" value="NZ_JAJAXM010000051.1"/>
</dbReference>
<accession>A0ABD4SU61</accession>